<feature type="domain" description="N-acetyltransferase" evidence="1">
    <location>
        <begin position="13"/>
        <end position="175"/>
    </location>
</feature>
<proteinExistence type="predicted"/>
<evidence type="ECO:0000259" key="1">
    <source>
        <dbReference type="PROSITE" id="PS51186"/>
    </source>
</evidence>
<dbReference type="SUPFAM" id="SSF55729">
    <property type="entry name" value="Acyl-CoA N-acyltransferases (Nat)"/>
    <property type="match status" value="1"/>
</dbReference>
<reference evidence="2" key="1">
    <citation type="journal article" date="2014" name="Front. Microbiol.">
        <title>High frequency of phylogenetically diverse reductive dehalogenase-homologous genes in deep subseafloor sedimentary metagenomes.</title>
        <authorList>
            <person name="Kawai M."/>
            <person name="Futagami T."/>
            <person name="Toyoda A."/>
            <person name="Takaki Y."/>
            <person name="Nishi S."/>
            <person name="Hori S."/>
            <person name="Arai W."/>
            <person name="Tsubouchi T."/>
            <person name="Morono Y."/>
            <person name="Uchiyama I."/>
            <person name="Ito T."/>
            <person name="Fujiyama A."/>
            <person name="Inagaki F."/>
            <person name="Takami H."/>
        </authorList>
    </citation>
    <scope>NUCLEOTIDE SEQUENCE</scope>
    <source>
        <strain evidence="2">Expedition CK06-06</strain>
    </source>
</reference>
<dbReference type="EMBL" id="BARV01018585">
    <property type="protein sequence ID" value="GAI21274.1"/>
    <property type="molecule type" value="Genomic_DNA"/>
</dbReference>
<dbReference type="CDD" id="cd04301">
    <property type="entry name" value="NAT_SF"/>
    <property type="match status" value="1"/>
</dbReference>
<dbReference type="Gene3D" id="3.40.630.30">
    <property type="match status" value="1"/>
</dbReference>
<accession>X1NRI9</accession>
<name>X1NRI9_9ZZZZ</name>
<protein>
    <recommendedName>
        <fullName evidence="1">N-acetyltransferase domain-containing protein</fullName>
    </recommendedName>
</protein>
<dbReference type="PROSITE" id="PS51186">
    <property type="entry name" value="GNAT"/>
    <property type="match status" value="1"/>
</dbReference>
<dbReference type="Pfam" id="PF13508">
    <property type="entry name" value="Acetyltransf_7"/>
    <property type="match status" value="1"/>
</dbReference>
<comment type="caution">
    <text evidence="2">The sequence shown here is derived from an EMBL/GenBank/DDBJ whole genome shotgun (WGS) entry which is preliminary data.</text>
</comment>
<evidence type="ECO:0000313" key="2">
    <source>
        <dbReference type="EMBL" id="GAI21274.1"/>
    </source>
</evidence>
<dbReference type="InterPro" id="IPR016181">
    <property type="entry name" value="Acyl_CoA_acyltransferase"/>
</dbReference>
<gene>
    <name evidence="2" type="ORF">S06H3_31390</name>
</gene>
<dbReference type="GO" id="GO:0016747">
    <property type="term" value="F:acyltransferase activity, transferring groups other than amino-acyl groups"/>
    <property type="evidence" value="ECO:0007669"/>
    <property type="project" value="InterPro"/>
</dbReference>
<sequence>MDKIETLKDGTKVSIRNLTLNDLDNLMKFYCVLPEEDRKYLRVDVTDRKLVEQRIRLIESGNIFRIIAFHGDEIIADGALELFADEWRKHQGELRVIVARTFQHKGLGMIMMRELYFLAVQKKVEMLIVRMMRPQTAARNICRRLGFREELLIPDYLHDLTGVTQDMIVMTCDMKEFWKELEYFYMDSDWQKSR</sequence>
<dbReference type="AlphaFoldDB" id="X1NRI9"/>
<organism evidence="2">
    <name type="scientific">marine sediment metagenome</name>
    <dbReference type="NCBI Taxonomy" id="412755"/>
    <lineage>
        <taxon>unclassified sequences</taxon>
        <taxon>metagenomes</taxon>
        <taxon>ecological metagenomes</taxon>
    </lineage>
</organism>
<dbReference type="InterPro" id="IPR000182">
    <property type="entry name" value="GNAT_dom"/>
</dbReference>